<proteinExistence type="predicted"/>
<keyword evidence="2" id="KW-0472">Membrane</keyword>
<keyword evidence="2" id="KW-1133">Transmembrane helix</keyword>
<evidence type="ECO:0000256" key="1">
    <source>
        <dbReference type="SAM" id="MobiDB-lite"/>
    </source>
</evidence>
<dbReference type="EMBL" id="SRLO01000541">
    <property type="protein sequence ID" value="TNN52594.1"/>
    <property type="molecule type" value="Genomic_DNA"/>
</dbReference>
<evidence type="ECO:0000313" key="3">
    <source>
        <dbReference type="EMBL" id="TNN52594.1"/>
    </source>
</evidence>
<feature type="region of interest" description="Disordered" evidence="1">
    <location>
        <begin position="174"/>
        <end position="207"/>
    </location>
</feature>
<dbReference type="OrthoDB" id="10625782at2759"/>
<feature type="transmembrane region" description="Helical" evidence="2">
    <location>
        <begin position="89"/>
        <end position="114"/>
    </location>
</feature>
<dbReference type="Proteomes" id="UP000314294">
    <property type="component" value="Unassembled WGS sequence"/>
</dbReference>
<keyword evidence="4" id="KW-1185">Reference proteome</keyword>
<protein>
    <submittedName>
        <fullName evidence="3">Uncharacterized protein</fullName>
    </submittedName>
</protein>
<comment type="caution">
    <text evidence="3">The sequence shown here is derived from an EMBL/GenBank/DDBJ whole genome shotgun (WGS) entry which is preliminary data.</text>
</comment>
<sequence length="207" mass="23034">MVETHQTAVLRLQHLGGAAVRVQRVKGLDPQPRVPPSTYFVHRPGSQSLQQPAEHRSILQRRLEESLRVRDALLGGLQDPQRDEPRFSFNFLICLQSVVSSFGSLVRFFFFFFFGGFASWRSALLTGPEERPRSNMSAVRCRHWLVFAFGGNGTSLVLSGCGAAGEFTDIRSSPFQTQRHHRSSSVSNSRLSTAPMRPFSSASGVLV</sequence>
<dbReference type="AlphaFoldDB" id="A0A4Z2GIJ7"/>
<gene>
    <name evidence="3" type="ORF">EYF80_037172</name>
</gene>
<accession>A0A4Z2GIJ7</accession>
<name>A0A4Z2GIJ7_9TELE</name>
<keyword evidence="2" id="KW-0812">Transmembrane</keyword>
<evidence type="ECO:0000313" key="4">
    <source>
        <dbReference type="Proteomes" id="UP000314294"/>
    </source>
</evidence>
<evidence type="ECO:0000256" key="2">
    <source>
        <dbReference type="SAM" id="Phobius"/>
    </source>
</evidence>
<reference evidence="3 4" key="1">
    <citation type="submission" date="2019-03" db="EMBL/GenBank/DDBJ databases">
        <title>First draft genome of Liparis tanakae, snailfish: a comprehensive survey of snailfish specific genes.</title>
        <authorList>
            <person name="Kim W."/>
            <person name="Song I."/>
            <person name="Jeong J.-H."/>
            <person name="Kim D."/>
            <person name="Kim S."/>
            <person name="Ryu S."/>
            <person name="Song J.Y."/>
            <person name="Lee S.K."/>
        </authorList>
    </citation>
    <scope>NUCLEOTIDE SEQUENCE [LARGE SCALE GENOMIC DNA]</scope>
    <source>
        <tissue evidence="3">Muscle</tissue>
    </source>
</reference>
<organism evidence="3 4">
    <name type="scientific">Liparis tanakae</name>
    <name type="common">Tanaka's snailfish</name>
    <dbReference type="NCBI Taxonomy" id="230148"/>
    <lineage>
        <taxon>Eukaryota</taxon>
        <taxon>Metazoa</taxon>
        <taxon>Chordata</taxon>
        <taxon>Craniata</taxon>
        <taxon>Vertebrata</taxon>
        <taxon>Euteleostomi</taxon>
        <taxon>Actinopterygii</taxon>
        <taxon>Neopterygii</taxon>
        <taxon>Teleostei</taxon>
        <taxon>Neoteleostei</taxon>
        <taxon>Acanthomorphata</taxon>
        <taxon>Eupercaria</taxon>
        <taxon>Perciformes</taxon>
        <taxon>Cottioidei</taxon>
        <taxon>Cottales</taxon>
        <taxon>Liparidae</taxon>
        <taxon>Liparis</taxon>
    </lineage>
</organism>